<dbReference type="EMBL" id="JBHSNO010000008">
    <property type="protein sequence ID" value="MFC5590283.1"/>
    <property type="molecule type" value="Genomic_DNA"/>
</dbReference>
<gene>
    <name evidence="1" type="ORF">ACFPRA_15365</name>
</gene>
<dbReference type="InterPro" id="IPR003329">
    <property type="entry name" value="Cytidylyl_trans"/>
</dbReference>
<dbReference type="Pfam" id="PF02348">
    <property type="entry name" value="CTP_transf_3"/>
    <property type="match status" value="1"/>
</dbReference>
<dbReference type="InterPro" id="IPR029044">
    <property type="entry name" value="Nucleotide-diphossugar_trans"/>
</dbReference>
<comment type="caution">
    <text evidence="1">The sequence shown here is derived from an EMBL/GenBank/DDBJ whole genome shotgun (WGS) entry which is preliminary data.</text>
</comment>
<accession>A0ABW0TMU7</accession>
<dbReference type="RefSeq" id="WP_381436497.1">
    <property type="nucleotide sequence ID" value="NZ_JBHSNO010000008.1"/>
</dbReference>
<proteinExistence type="predicted"/>
<dbReference type="Proteomes" id="UP001596109">
    <property type="component" value="Unassembled WGS sequence"/>
</dbReference>
<dbReference type="SUPFAM" id="SSF53448">
    <property type="entry name" value="Nucleotide-diphospho-sugar transferases"/>
    <property type="match status" value="1"/>
</dbReference>
<keyword evidence="1" id="KW-0548">Nucleotidyltransferase</keyword>
<protein>
    <submittedName>
        <fullName evidence="1">Cytidylyltransferase domain-containing protein</fullName>
    </submittedName>
</protein>
<evidence type="ECO:0000313" key="2">
    <source>
        <dbReference type="Proteomes" id="UP001596109"/>
    </source>
</evidence>
<keyword evidence="1" id="KW-0808">Transferase</keyword>
<evidence type="ECO:0000313" key="1">
    <source>
        <dbReference type="EMBL" id="MFC5590283.1"/>
    </source>
</evidence>
<sequence>MRVVAIIQARMCSSRLPGKVLLKVLGKPLLEYQLERVNRSKFIDEIVVATTDQTIDDPIVTLCKNMEISYYRGSETDVLKRYYMAAIQTKADVVVRLTSDCPLIDPAQIDKVIESYFTCDHPLKYVSNTLIRTFPRGMDTEVFSFHALKEAYDKAELKVDREHVTRYMTNNDGVFKLLNVSNDKDFSHHRWTVDTQADFLLIKKIIGALYQQSSEFTLEDIIQLLDKYPEWQMINHHIQQKDE</sequence>
<reference evidence="2" key="1">
    <citation type="journal article" date="2019" name="Int. J. Syst. Evol. Microbiol.">
        <title>The Global Catalogue of Microorganisms (GCM) 10K type strain sequencing project: providing services to taxonomists for standard genome sequencing and annotation.</title>
        <authorList>
            <consortium name="The Broad Institute Genomics Platform"/>
            <consortium name="The Broad Institute Genome Sequencing Center for Infectious Disease"/>
            <person name="Wu L."/>
            <person name="Ma J."/>
        </authorList>
    </citation>
    <scope>NUCLEOTIDE SEQUENCE [LARGE SCALE GENOMIC DNA]</scope>
    <source>
        <strain evidence="2">CGMCC 4.1434</strain>
    </source>
</reference>
<dbReference type="PANTHER" id="PTHR42866:SF1">
    <property type="entry name" value="SPORE COAT POLYSACCHARIDE BIOSYNTHESIS PROTEIN SPSF"/>
    <property type="match status" value="1"/>
</dbReference>
<dbReference type="PANTHER" id="PTHR42866">
    <property type="entry name" value="3-DEOXY-MANNO-OCTULOSONATE CYTIDYLYLTRANSFERASE"/>
    <property type="match status" value="1"/>
</dbReference>
<dbReference type="Gene3D" id="3.90.550.10">
    <property type="entry name" value="Spore Coat Polysaccharide Biosynthesis Protein SpsA, Chain A"/>
    <property type="match status" value="1"/>
</dbReference>
<dbReference type="GO" id="GO:0016779">
    <property type="term" value="F:nucleotidyltransferase activity"/>
    <property type="evidence" value="ECO:0007669"/>
    <property type="project" value="UniProtKB-KW"/>
</dbReference>
<dbReference type="CDD" id="cd02518">
    <property type="entry name" value="GT2_SpsF"/>
    <property type="match status" value="1"/>
</dbReference>
<organism evidence="1 2">
    <name type="scientific">Sporosarcina soli</name>
    <dbReference type="NCBI Taxonomy" id="334736"/>
    <lineage>
        <taxon>Bacteria</taxon>
        <taxon>Bacillati</taxon>
        <taxon>Bacillota</taxon>
        <taxon>Bacilli</taxon>
        <taxon>Bacillales</taxon>
        <taxon>Caryophanaceae</taxon>
        <taxon>Sporosarcina</taxon>
    </lineage>
</organism>
<name>A0ABW0TMU7_9BACL</name>
<keyword evidence="2" id="KW-1185">Reference proteome</keyword>